<dbReference type="InterPro" id="IPR011990">
    <property type="entry name" value="TPR-like_helical_dom_sf"/>
</dbReference>
<keyword evidence="3" id="KW-1185">Reference proteome</keyword>
<dbReference type="Pfam" id="PF00085">
    <property type="entry name" value="Thioredoxin"/>
    <property type="match status" value="1"/>
</dbReference>
<accession>A0A841GMG7</accession>
<dbReference type="Gene3D" id="3.40.30.10">
    <property type="entry name" value="Glutaredoxin"/>
    <property type="match status" value="1"/>
</dbReference>
<dbReference type="GO" id="GO:0006950">
    <property type="term" value="P:response to stress"/>
    <property type="evidence" value="ECO:0007669"/>
    <property type="project" value="UniProtKB-ARBA"/>
</dbReference>
<protein>
    <submittedName>
        <fullName evidence="2">Putative thioredoxin</fullName>
    </submittedName>
</protein>
<dbReference type="EMBL" id="JACHGR010000007">
    <property type="protein sequence ID" value="MBB6056321.1"/>
    <property type="molecule type" value="Genomic_DNA"/>
</dbReference>
<dbReference type="SUPFAM" id="SSF52833">
    <property type="entry name" value="Thioredoxin-like"/>
    <property type="match status" value="1"/>
</dbReference>
<dbReference type="InterPro" id="IPR013766">
    <property type="entry name" value="Thioredoxin_domain"/>
</dbReference>
<gene>
    <name evidence="2" type="ORF">HNR75_002253</name>
</gene>
<evidence type="ECO:0000259" key="1">
    <source>
        <dbReference type="Pfam" id="PF00085"/>
    </source>
</evidence>
<dbReference type="SUPFAM" id="SSF48452">
    <property type="entry name" value="TPR-like"/>
    <property type="match status" value="1"/>
</dbReference>
<evidence type="ECO:0000313" key="3">
    <source>
        <dbReference type="Proteomes" id="UP000585721"/>
    </source>
</evidence>
<dbReference type="AlphaFoldDB" id="A0A841GMG7"/>
<dbReference type="Proteomes" id="UP000585721">
    <property type="component" value="Unassembled WGS sequence"/>
</dbReference>
<feature type="domain" description="Thioredoxin" evidence="1">
    <location>
        <begin position="2"/>
        <end position="103"/>
    </location>
</feature>
<name>A0A841GMG7_9GAMM</name>
<dbReference type="InterPro" id="IPR036249">
    <property type="entry name" value="Thioredoxin-like_sf"/>
</dbReference>
<proteinExistence type="predicted"/>
<dbReference type="Pfam" id="PF14561">
    <property type="entry name" value="TPR_20"/>
    <property type="match status" value="1"/>
</dbReference>
<organism evidence="2 3">
    <name type="scientific">Tolumonas osonensis</name>
    <dbReference type="NCBI Taxonomy" id="675874"/>
    <lineage>
        <taxon>Bacteria</taxon>
        <taxon>Pseudomonadati</taxon>
        <taxon>Pseudomonadota</taxon>
        <taxon>Gammaproteobacteria</taxon>
        <taxon>Aeromonadales</taxon>
        <taxon>Aeromonadaceae</taxon>
        <taxon>Tolumonas</taxon>
    </lineage>
</organism>
<dbReference type="Gene3D" id="1.25.40.10">
    <property type="entry name" value="Tetratricopeptide repeat domain"/>
    <property type="match status" value="2"/>
</dbReference>
<evidence type="ECO:0000313" key="2">
    <source>
        <dbReference type="EMBL" id="MBB6056321.1"/>
    </source>
</evidence>
<comment type="caution">
    <text evidence="2">The sequence shown here is derived from an EMBL/GenBank/DDBJ whole genome shotgun (WGS) entry which is preliminary data.</text>
</comment>
<reference evidence="2 3" key="1">
    <citation type="submission" date="2020-08" db="EMBL/GenBank/DDBJ databases">
        <title>Genomic Encyclopedia of Type Strains, Phase IV (KMG-IV): sequencing the most valuable type-strain genomes for metagenomic binning, comparative biology and taxonomic classification.</title>
        <authorList>
            <person name="Goeker M."/>
        </authorList>
    </citation>
    <scope>NUCLEOTIDE SEQUENCE [LARGE SCALE GENOMIC DNA]</scope>
    <source>
        <strain evidence="2 3">DSM 22975</strain>
    </source>
</reference>
<sequence length="280" mass="30758">MIVTITPQNFHTELLEASRQKTIAVFFYADQLPECRPVGQQLEQLIGPANTSITLATVDVADPQLQSLAIQLGLQALPAIVIFKNGQPVDALMGPQEPSAVENLLIKYLPKEEDVLFAEGQQLLEQGDAGAAYAVLLKAQQLAPQRYEIQVALADACVKSARLDEAEALLNAVPNVYQDSAYQQVKSALDLAQQASDSPEIRALENQLAAEPDNKQLQQDLAIQYSQAGRKQEALDMLFAILSKDLNFGDARKTYQDILATMGADPLVSKYRKKLYTLLY</sequence>
<dbReference type="Pfam" id="PF14559">
    <property type="entry name" value="TPR_19"/>
    <property type="match status" value="1"/>
</dbReference>
<dbReference type="RefSeq" id="WP_188027043.1">
    <property type="nucleotide sequence ID" value="NZ_JACHGR010000007.1"/>
</dbReference>